<sequence length="56" mass="6120">MHPAISTAVVTAHPNVIPYRMCTLLIDSIHTASSGRFLHPGSSPRRETSSPPVRRL</sequence>
<accession>A0A829MEN1</accession>
<reference evidence="2 3" key="1">
    <citation type="journal article" date="2014" name="Emerg. Infect. Dis.">
        <title>High-level Relatedness among Mycobacterium abscessus subsp. massiliense Strains from Widely Separated Outbreaks.</title>
        <authorList>
            <person name="Tettelin H."/>
            <person name="Davidson R.M."/>
            <person name="Agrawal S."/>
            <person name="Aitken M.L."/>
            <person name="Shallom S."/>
            <person name="Hasan N.A."/>
            <person name="Strong M."/>
            <person name="Nogueira de Moura V.C."/>
            <person name="De Groote M.A."/>
            <person name="Duarte R.S."/>
            <person name="Hine E."/>
            <person name="Parankush S."/>
            <person name="Su Q."/>
            <person name="Daugherty S.C."/>
            <person name="Fraser C.M."/>
            <person name="Brown-Elliott B.A."/>
            <person name="Wallace R.J.Jr."/>
            <person name="Holland S.M."/>
            <person name="Sampaio E.P."/>
            <person name="Olivier K.N."/>
            <person name="Jackson M."/>
            <person name="Zelazny A.M."/>
        </authorList>
    </citation>
    <scope>NUCLEOTIDE SEQUENCE [LARGE SCALE GENOMIC DNA]</scope>
    <source>
        <strain evidence="2 3">MAB_091912_2446</strain>
    </source>
</reference>
<dbReference type="Proteomes" id="UP000018502">
    <property type="component" value="Unassembled WGS sequence"/>
</dbReference>
<name>A0A829MEN1_9MYCO</name>
<dbReference type="AlphaFoldDB" id="A0A829MEN1"/>
<proteinExistence type="predicted"/>
<feature type="region of interest" description="Disordered" evidence="1">
    <location>
        <begin position="34"/>
        <end position="56"/>
    </location>
</feature>
<evidence type="ECO:0000256" key="1">
    <source>
        <dbReference type="SAM" id="MobiDB-lite"/>
    </source>
</evidence>
<evidence type="ECO:0000313" key="3">
    <source>
        <dbReference type="Proteomes" id="UP000018502"/>
    </source>
</evidence>
<organism evidence="2 3">
    <name type="scientific">Mycobacteroides abscessus MAB_091912_2446</name>
    <dbReference type="NCBI Taxonomy" id="1335414"/>
    <lineage>
        <taxon>Bacteria</taxon>
        <taxon>Bacillati</taxon>
        <taxon>Actinomycetota</taxon>
        <taxon>Actinomycetes</taxon>
        <taxon>Mycobacteriales</taxon>
        <taxon>Mycobacteriaceae</taxon>
        <taxon>Mycobacteroides</taxon>
        <taxon>Mycobacteroides abscessus</taxon>
    </lineage>
</organism>
<protein>
    <submittedName>
        <fullName evidence="2">Uncharacterized protein</fullName>
    </submittedName>
</protein>
<evidence type="ECO:0000313" key="2">
    <source>
        <dbReference type="EMBL" id="ESV63537.1"/>
    </source>
</evidence>
<dbReference type="EMBL" id="AYTF01000001">
    <property type="protein sequence ID" value="ESV63537.1"/>
    <property type="molecule type" value="Genomic_DNA"/>
</dbReference>
<gene>
    <name evidence="2" type="ORF">L833_0915</name>
</gene>
<comment type="caution">
    <text evidence="2">The sequence shown here is derived from an EMBL/GenBank/DDBJ whole genome shotgun (WGS) entry which is preliminary data.</text>
</comment>